<organism evidence="1 2">
    <name type="scientific">Granulicella mallensis (strain ATCC BAA-1857 / DSM 23137 / MP5ACTX8)</name>
    <dbReference type="NCBI Taxonomy" id="682795"/>
    <lineage>
        <taxon>Bacteria</taxon>
        <taxon>Pseudomonadati</taxon>
        <taxon>Acidobacteriota</taxon>
        <taxon>Terriglobia</taxon>
        <taxon>Terriglobales</taxon>
        <taxon>Acidobacteriaceae</taxon>
        <taxon>Granulicella</taxon>
    </lineage>
</organism>
<dbReference type="eggNOG" id="ENOG5034A99">
    <property type="taxonomic scope" value="Bacteria"/>
</dbReference>
<keyword evidence="2" id="KW-1185">Reference proteome</keyword>
<sequence length="101" mass="10775">MVARSGIAAAAGNGRRADALLLSMFLGDPKRAKHFAAMVLIGDGVMAIVNPRNDARAWKTGPKLWHSLMGDLSNRPTLTRVIGVAQIIGGICWALHQDEAD</sequence>
<evidence type="ECO:0000313" key="1">
    <source>
        <dbReference type="EMBL" id="AEU35159.1"/>
    </source>
</evidence>
<dbReference type="STRING" id="682795.AciX8_0810"/>
<reference evidence="1 2" key="1">
    <citation type="submission" date="2011-11" db="EMBL/GenBank/DDBJ databases">
        <title>Complete sequence of Granulicella mallensis MP5ACTX8.</title>
        <authorList>
            <consortium name="US DOE Joint Genome Institute"/>
            <person name="Lucas S."/>
            <person name="Copeland A."/>
            <person name="Lapidus A."/>
            <person name="Cheng J.-F."/>
            <person name="Goodwin L."/>
            <person name="Pitluck S."/>
            <person name="Peters L."/>
            <person name="Lu M."/>
            <person name="Detter J.C."/>
            <person name="Han C."/>
            <person name="Tapia R."/>
            <person name="Land M."/>
            <person name="Hauser L."/>
            <person name="Kyrpides N."/>
            <person name="Ivanova N."/>
            <person name="Mikhailova N."/>
            <person name="Pagani I."/>
            <person name="Rawat S."/>
            <person name="Mannisto M."/>
            <person name="Haggblom M."/>
            <person name="Woyke T."/>
        </authorList>
    </citation>
    <scope>NUCLEOTIDE SEQUENCE [LARGE SCALE GENOMIC DNA]</scope>
    <source>
        <strain evidence="2">ATCC BAA-1857 / DSM 23137 / MP5ACTX8</strain>
    </source>
</reference>
<dbReference type="HOGENOM" id="CLU_2287547_0_0_0"/>
<proteinExistence type="predicted"/>
<gene>
    <name evidence="1" type="ordered locus">AciX8_0810</name>
</gene>
<dbReference type="KEGG" id="gma:AciX8_0810"/>
<protein>
    <submittedName>
        <fullName evidence="1">Uncharacterized protein</fullName>
    </submittedName>
</protein>
<dbReference type="Proteomes" id="UP000007113">
    <property type="component" value="Chromosome"/>
</dbReference>
<name>G8NSR0_GRAMM</name>
<dbReference type="AlphaFoldDB" id="G8NSR0"/>
<dbReference type="EMBL" id="CP003130">
    <property type="protein sequence ID" value="AEU35159.1"/>
    <property type="molecule type" value="Genomic_DNA"/>
</dbReference>
<accession>G8NSR0</accession>
<evidence type="ECO:0000313" key="2">
    <source>
        <dbReference type="Proteomes" id="UP000007113"/>
    </source>
</evidence>
<dbReference type="RefSeq" id="WP_014264041.1">
    <property type="nucleotide sequence ID" value="NC_016631.1"/>
</dbReference>